<dbReference type="VEuPathDB" id="FungiDB:CC1G_06985"/>
<accession>A8NAT2</accession>
<sequence length="233" mass="26023">MSENRSYPRLSTWNVAAKTAIIGVPVGLEDVPCLTMMLRVLHECLIRGIKVVSATCSEEGGQLYIDTLHEDWYMFRAYIPTEVEVKFPDGTNEDLGHEIDALDSSRHVFQLQGDPAVFSPDGEHLPKCPPLTIYNPAGKRHGEAGQVVVSNSDGRQPLERFFRILQLVERKYLPKQTFLSAAYTLESSQIMVYIEEKNWVGQFAPFAGTDVVQSGVGVGVSTRAQENFNFVEI</sequence>
<evidence type="ECO:0000313" key="2">
    <source>
        <dbReference type="Proteomes" id="UP000001861"/>
    </source>
</evidence>
<dbReference type="KEGG" id="cci:CC1G_06985"/>
<dbReference type="AlphaFoldDB" id="A8NAT2"/>
<reference evidence="1 2" key="1">
    <citation type="journal article" date="2010" name="Proc. Natl. Acad. Sci. U.S.A.">
        <title>Insights into evolution of multicellular fungi from the assembled chromosomes of the mushroom Coprinopsis cinerea (Coprinus cinereus).</title>
        <authorList>
            <person name="Stajich J.E."/>
            <person name="Wilke S.K."/>
            <person name="Ahren D."/>
            <person name="Au C.H."/>
            <person name="Birren B.W."/>
            <person name="Borodovsky M."/>
            <person name="Burns C."/>
            <person name="Canback B."/>
            <person name="Casselton L.A."/>
            <person name="Cheng C.K."/>
            <person name="Deng J."/>
            <person name="Dietrich F.S."/>
            <person name="Fargo D.C."/>
            <person name="Farman M.L."/>
            <person name="Gathman A.C."/>
            <person name="Goldberg J."/>
            <person name="Guigo R."/>
            <person name="Hoegger P.J."/>
            <person name="Hooker J.B."/>
            <person name="Huggins A."/>
            <person name="James T.Y."/>
            <person name="Kamada T."/>
            <person name="Kilaru S."/>
            <person name="Kodira C."/>
            <person name="Kues U."/>
            <person name="Kupfer D."/>
            <person name="Kwan H.S."/>
            <person name="Lomsadze A."/>
            <person name="Li W."/>
            <person name="Lilly W.W."/>
            <person name="Ma L.J."/>
            <person name="Mackey A.J."/>
            <person name="Manning G."/>
            <person name="Martin F."/>
            <person name="Muraguchi H."/>
            <person name="Natvig D.O."/>
            <person name="Palmerini H."/>
            <person name="Ramesh M.A."/>
            <person name="Rehmeyer C.J."/>
            <person name="Roe B.A."/>
            <person name="Shenoy N."/>
            <person name="Stanke M."/>
            <person name="Ter-Hovhannisyan V."/>
            <person name="Tunlid A."/>
            <person name="Velagapudi R."/>
            <person name="Vision T.J."/>
            <person name="Zeng Q."/>
            <person name="Zolan M.E."/>
            <person name="Pukkila P.J."/>
        </authorList>
    </citation>
    <scope>NUCLEOTIDE SEQUENCE [LARGE SCALE GENOMIC DNA]</scope>
    <source>
        <strain evidence="2">Okayama-7 / 130 / ATCC MYA-4618 / FGSC 9003</strain>
    </source>
</reference>
<dbReference type="EMBL" id="AACS02000009">
    <property type="protein sequence ID" value="EAU89833.1"/>
    <property type="molecule type" value="Genomic_DNA"/>
</dbReference>
<dbReference type="InParanoid" id="A8NAT2"/>
<organism evidence="1 2">
    <name type="scientific">Coprinopsis cinerea (strain Okayama-7 / 130 / ATCC MYA-4618 / FGSC 9003)</name>
    <name type="common">Inky cap fungus</name>
    <name type="synonym">Hormographiella aspergillata</name>
    <dbReference type="NCBI Taxonomy" id="240176"/>
    <lineage>
        <taxon>Eukaryota</taxon>
        <taxon>Fungi</taxon>
        <taxon>Dikarya</taxon>
        <taxon>Basidiomycota</taxon>
        <taxon>Agaricomycotina</taxon>
        <taxon>Agaricomycetes</taxon>
        <taxon>Agaricomycetidae</taxon>
        <taxon>Agaricales</taxon>
        <taxon>Agaricineae</taxon>
        <taxon>Psathyrellaceae</taxon>
        <taxon>Coprinopsis</taxon>
    </lineage>
</organism>
<protein>
    <submittedName>
        <fullName evidence="1">Uncharacterized protein</fullName>
    </submittedName>
</protein>
<gene>
    <name evidence="1" type="ORF">CC1G_06985</name>
</gene>
<dbReference type="Proteomes" id="UP000001861">
    <property type="component" value="Unassembled WGS sequence"/>
</dbReference>
<proteinExistence type="predicted"/>
<keyword evidence="2" id="KW-1185">Reference proteome</keyword>
<comment type="caution">
    <text evidence="1">The sequence shown here is derived from an EMBL/GenBank/DDBJ whole genome shotgun (WGS) entry which is preliminary data.</text>
</comment>
<evidence type="ECO:0000313" key="1">
    <source>
        <dbReference type="EMBL" id="EAU89833.1"/>
    </source>
</evidence>
<dbReference type="GeneID" id="6008415"/>
<name>A8NAT2_COPC7</name>
<dbReference type="RefSeq" id="XP_001831934.1">
    <property type="nucleotide sequence ID" value="XM_001831882.1"/>
</dbReference>